<keyword evidence="1" id="KW-1133">Transmembrane helix</keyword>
<gene>
    <name evidence="2" type="ORF">NH26_19930</name>
</gene>
<sequence length="109" mass="11977">MDLFKKLGENLKLDCNYCHEKSEYHIDSISAENSTFGEILKSKIIVHSIISITMICIGLFFGGIVAALVGGILGSIISILFSKSNDSKKNIEFNKHKIRGRVSGIGFGR</sequence>
<dbReference type="Proteomes" id="UP000179797">
    <property type="component" value="Unassembled WGS sequence"/>
</dbReference>
<feature type="transmembrane region" description="Helical" evidence="1">
    <location>
        <begin position="49"/>
        <end position="81"/>
    </location>
</feature>
<protein>
    <submittedName>
        <fullName evidence="2">Uncharacterized protein</fullName>
    </submittedName>
</protein>
<evidence type="ECO:0000256" key="1">
    <source>
        <dbReference type="SAM" id="Phobius"/>
    </source>
</evidence>
<keyword evidence="1" id="KW-0472">Membrane</keyword>
<keyword evidence="1" id="KW-0812">Transmembrane</keyword>
<proteinExistence type="predicted"/>
<keyword evidence="3" id="KW-1185">Reference proteome</keyword>
<reference evidence="2 3" key="1">
    <citation type="journal article" date="2012" name="Int. J. Syst. Evol. Microbiol.">
        <title>Flammeovirga pacifica sp. nov., isolated from deep-sea sediment.</title>
        <authorList>
            <person name="Xu H."/>
            <person name="Fu Y."/>
            <person name="Yang N."/>
            <person name="Ding Z."/>
            <person name="Lai Q."/>
            <person name="Zeng R."/>
        </authorList>
    </citation>
    <scope>NUCLEOTIDE SEQUENCE [LARGE SCALE GENOMIC DNA]</scope>
    <source>
        <strain evidence="3">DSM 24597 / LMG 26175 / WPAGA1</strain>
    </source>
</reference>
<accession>A0A1S1YS87</accession>
<name>A0A1S1YS87_FLAPC</name>
<dbReference type="AlphaFoldDB" id="A0A1S1YS87"/>
<evidence type="ECO:0000313" key="2">
    <source>
        <dbReference type="EMBL" id="OHX63884.1"/>
    </source>
</evidence>
<comment type="caution">
    <text evidence="2">The sequence shown here is derived from an EMBL/GenBank/DDBJ whole genome shotgun (WGS) entry which is preliminary data.</text>
</comment>
<evidence type="ECO:0000313" key="3">
    <source>
        <dbReference type="Proteomes" id="UP000179797"/>
    </source>
</evidence>
<organism evidence="2 3">
    <name type="scientific">Flammeovirga pacifica</name>
    <dbReference type="NCBI Taxonomy" id="915059"/>
    <lineage>
        <taxon>Bacteria</taxon>
        <taxon>Pseudomonadati</taxon>
        <taxon>Bacteroidota</taxon>
        <taxon>Cytophagia</taxon>
        <taxon>Cytophagales</taxon>
        <taxon>Flammeovirgaceae</taxon>
        <taxon>Flammeovirga</taxon>
    </lineage>
</organism>
<dbReference type="EMBL" id="JRYR02000002">
    <property type="protein sequence ID" value="OHX63884.1"/>
    <property type="molecule type" value="Genomic_DNA"/>
</dbReference>